<dbReference type="RefSeq" id="WP_160309103.1">
    <property type="nucleotide sequence ID" value="NZ_CM125969.1"/>
</dbReference>
<sequence>MPAPKTTQVQAQDVFRPVLLRGLTAAIYALLSIFWVGADEKVLSYSTAAFLVVTGVFMWQYVTVDSAPEKSRGPYALGAGLMLMAGIATIFATTTMWIGLLAAFAFLVTGLVELYVFFTLRAQFPPFRNQLVTGVVGLILAAATIFGFNMDAHAMFGVIGGGAIVLAVFVLIAGFGHRHEMKAPEAADGLETGGTSNPGTDGTN</sequence>
<feature type="transmembrane region" description="Helical" evidence="1">
    <location>
        <begin position="98"/>
        <end position="118"/>
    </location>
</feature>
<feature type="transmembrane region" description="Helical" evidence="1">
    <location>
        <begin position="42"/>
        <end position="62"/>
    </location>
</feature>
<evidence type="ECO:0000256" key="1">
    <source>
        <dbReference type="SAM" id="Phobius"/>
    </source>
</evidence>
<protein>
    <recommendedName>
        <fullName evidence="4">DUF308 domain-containing protein</fullName>
    </recommendedName>
</protein>
<dbReference type="InterPro" id="IPR005325">
    <property type="entry name" value="DUF308_memb"/>
</dbReference>
<reference evidence="2 3" key="1">
    <citation type="submission" date="2020-01" db="EMBL/GenBank/DDBJ databases">
        <title>Glutamicibacter soli M275.</title>
        <authorList>
            <person name="Meng X."/>
        </authorList>
    </citation>
    <scope>NUCLEOTIDE SEQUENCE [LARGE SCALE GENOMIC DNA]</scope>
    <source>
        <strain evidence="2 3">M275</strain>
    </source>
</reference>
<name>A0A6L9G6V1_9MICC</name>
<keyword evidence="1" id="KW-0472">Membrane</keyword>
<gene>
    <name evidence="2" type="ORF">GT020_08640</name>
</gene>
<evidence type="ECO:0000313" key="3">
    <source>
        <dbReference type="Proteomes" id="UP000477543"/>
    </source>
</evidence>
<keyword evidence="1" id="KW-1133">Transmembrane helix</keyword>
<accession>A0A6L9G6V1</accession>
<dbReference type="Proteomes" id="UP000477543">
    <property type="component" value="Unassembled WGS sequence"/>
</dbReference>
<feature type="transmembrane region" description="Helical" evidence="1">
    <location>
        <begin position="130"/>
        <end position="148"/>
    </location>
</feature>
<proteinExistence type="predicted"/>
<evidence type="ECO:0008006" key="4">
    <source>
        <dbReference type="Google" id="ProtNLM"/>
    </source>
</evidence>
<comment type="caution">
    <text evidence="2">The sequence shown here is derived from an EMBL/GenBank/DDBJ whole genome shotgun (WGS) entry which is preliminary data.</text>
</comment>
<keyword evidence="1" id="KW-0812">Transmembrane</keyword>
<organism evidence="2 3">
    <name type="scientific">Glutamicibacter soli</name>
    <dbReference type="NCBI Taxonomy" id="453836"/>
    <lineage>
        <taxon>Bacteria</taxon>
        <taxon>Bacillati</taxon>
        <taxon>Actinomycetota</taxon>
        <taxon>Actinomycetes</taxon>
        <taxon>Micrococcales</taxon>
        <taxon>Micrococcaceae</taxon>
        <taxon>Glutamicibacter</taxon>
    </lineage>
</organism>
<dbReference type="AlphaFoldDB" id="A0A6L9G6V1"/>
<evidence type="ECO:0000313" key="2">
    <source>
        <dbReference type="EMBL" id="NAZ16130.1"/>
    </source>
</evidence>
<feature type="transmembrane region" description="Helical" evidence="1">
    <location>
        <begin position="74"/>
        <end position="92"/>
    </location>
</feature>
<dbReference type="Pfam" id="PF03729">
    <property type="entry name" value="DUF308"/>
    <property type="match status" value="1"/>
</dbReference>
<feature type="transmembrane region" description="Helical" evidence="1">
    <location>
        <begin position="154"/>
        <end position="175"/>
    </location>
</feature>
<feature type="transmembrane region" description="Helical" evidence="1">
    <location>
        <begin position="18"/>
        <end position="36"/>
    </location>
</feature>
<dbReference type="EMBL" id="WYDN01000006">
    <property type="protein sequence ID" value="NAZ16130.1"/>
    <property type="molecule type" value="Genomic_DNA"/>
</dbReference>